<dbReference type="GO" id="GO:0000160">
    <property type="term" value="P:phosphorelay signal transduction system"/>
    <property type="evidence" value="ECO:0007669"/>
    <property type="project" value="InterPro"/>
</dbReference>
<feature type="domain" description="OmpR/PhoB-type" evidence="4">
    <location>
        <begin position="5"/>
        <end position="109"/>
    </location>
</feature>
<dbReference type="GO" id="GO:0006355">
    <property type="term" value="P:regulation of DNA-templated transcription"/>
    <property type="evidence" value="ECO:0007669"/>
    <property type="project" value="InterPro"/>
</dbReference>
<keyword evidence="3" id="KW-1133">Transmembrane helix</keyword>
<organism evidence="5 6">
    <name type="scientific">Photobacterium damselae subsp. damselae</name>
    <name type="common">Listonella damsela</name>
    <dbReference type="NCBI Taxonomy" id="85581"/>
    <lineage>
        <taxon>Bacteria</taxon>
        <taxon>Pseudomonadati</taxon>
        <taxon>Pseudomonadota</taxon>
        <taxon>Gammaproteobacteria</taxon>
        <taxon>Vibrionales</taxon>
        <taxon>Vibrionaceae</taxon>
        <taxon>Photobacterium</taxon>
    </lineage>
</organism>
<evidence type="ECO:0000313" key="6">
    <source>
        <dbReference type="Proteomes" id="UP000533429"/>
    </source>
</evidence>
<dbReference type="Gene3D" id="1.10.10.10">
    <property type="entry name" value="Winged helix-like DNA-binding domain superfamily/Winged helix DNA-binding domain"/>
    <property type="match status" value="1"/>
</dbReference>
<dbReference type="CDD" id="cd00383">
    <property type="entry name" value="trans_reg_C"/>
    <property type="match status" value="1"/>
</dbReference>
<gene>
    <name evidence="5" type="ORF">HWA77_03620</name>
</gene>
<dbReference type="Pfam" id="PF00486">
    <property type="entry name" value="Trans_reg_C"/>
    <property type="match status" value="1"/>
</dbReference>
<evidence type="ECO:0000259" key="4">
    <source>
        <dbReference type="PROSITE" id="PS51755"/>
    </source>
</evidence>
<protein>
    <submittedName>
        <fullName evidence="5">Transcriptional regulator</fullName>
    </submittedName>
</protein>
<dbReference type="InterPro" id="IPR036388">
    <property type="entry name" value="WH-like_DNA-bd_sf"/>
</dbReference>
<comment type="caution">
    <text evidence="5">The sequence shown here is derived from an EMBL/GenBank/DDBJ whole genome shotgun (WGS) entry which is preliminary data.</text>
</comment>
<feature type="transmembrane region" description="Helical" evidence="3">
    <location>
        <begin position="184"/>
        <end position="204"/>
    </location>
</feature>
<accession>A0A850QMI2</accession>
<dbReference type="Proteomes" id="UP000533429">
    <property type="component" value="Unassembled WGS sequence"/>
</dbReference>
<evidence type="ECO:0000256" key="1">
    <source>
        <dbReference type="ARBA" id="ARBA00023125"/>
    </source>
</evidence>
<dbReference type="AlphaFoldDB" id="A0A850QMI2"/>
<reference evidence="5 6" key="1">
    <citation type="submission" date="2020-06" db="EMBL/GenBank/DDBJ databases">
        <title>Photobacterium damselae subsp. damselae comparative genomics.</title>
        <authorList>
            <person name="Osorio C.R."/>
        </authorList>
    </citation>
    <scope>NUCLEOTIDE SEQUENCE [LARGE SCALE GENOMIC DNA]</scope>
    <source>
        <strain evidence="5 6">TW250/03</strain>
    </source>
</reference>
<keyword evidence="3" id="KW-0472">Membrane</keyword>
<sequence length="300" mass="33480">MHKTSAKHCIGQRFIFDPYDNSLIDTVENNELIRLGSNESRALSLLIDEPGAIITRNRLHDYVWREQGFEVDDSSLTQCISTLRKALKDPTKSPEYVKTVPKRGYQMIATVEKYVDMPLAITATEHTEDLTSVPEHHYQDSALVTAPQSAVEVELSNIQQPQQQPISTEPVQQKSSARVTGSRSLLSIIALILALLIPLASYFAPAKASDNFIPLFSVKGVQVVTPNNNPIMNDWQSLISTCITSYLDNHQQESKPVKVIVTGGQSNQVWLNYIHTAQTANENVTLRLLTSHEDNANLCR</sequence>
<dbReference type="PROSITE" id="PS51755">
    <property type="entry name" value="OMPR_PHOB"/>
    <property type="match status" value="1"/>
</dbReference>
<feature type="DNA-binding region" description="OmpR/PhoB-type" evidence="2">
    <location>
        <begin position="5"/>
        <end position="109"/>
    </location>
</feature>
<dbReference type="InterPro" id="IPR001867">
    <property type="entry name" value="OmpR/PhoB-type_DNA-bd"/>
</dbReference>
<dbReference type="SMART" id="SM00862">
    <property type="entry name" value="Trans_reg_C"/>
    <property type="match status" value="1"/>
</dbReference>
<dbReference type="SUPFAM" id="SSF46894">
    <property type="entry name" value="C-terminal effector domain of the bipartite response regulators"/>
    <property type="match status" value="1"/>
</dbReference>
<evidence type="ECO:0000256" key="3">
    <source>
        <dbReference type="SAM" id="Phobius"/>
    </source>
</evidence>
<keyword evidence="1 2" id="KW-0238">DNA-binding</keyword>
<evidence type="ECO:0000256" key="2">
    <source>
        <dbReference type="PROSITE-ProRule" id="PRU01091"/>
    </source>
</evidence>
<dbReference type="InterPro" id="IPR016032">
    <property type="entry name" value="Sig_transdc_resp-reg_C-effctor"/>
</dbReference>
<proteinExistence type="predicted"/>
<dbReference type="EMBL" id="JABXOR010000228">
    <property type="protein sequence ID" value="NVO99293.1"/>
    <property type="molecule type" value="Genomic_DNA"/>
</dbReference>
<name>A0A850QMI2_PHODD</name>
<dbReference type="GO" id="GO:0003677">
    <property type="term" value="F:DNA binding"/>
    <property type="evidence" value="ECO:0007669"/>
    <property type="project" value="UniProtKB-UniRule"/>
</dbReference>
<evidence type="ECO:0000313" key="5">
    <source>
        <dbReference type="EMBL" id="NVO99293.1"/>
    </source>
</evidence>
<keyword evidence="3" id="KW-0812">Transmembrane</keyword>